<evidence type="ECO:0000256" key="1">
    <source>
        <dbReference type="ARBA" id="ARBA00023125"/>
    </source>
</evidence>
<proteinExistence type="predicted"/>
<sequence>MVERADAARNREAILAAAMRLIREQGIDAVCMDDVAVAAGVGKGTVFRRFGDREGLVEALALQAGESWRVFATDVLADESTDAAERVVTLTRTLFAHVVETLPLVRAFEQVTRKRGCDGGFEPIRDGLIRLIGEAAPDLDAEFHGEALLANLRAEHVHYLVEQCGMSVERVRAGVIRLAEGLVGAPRDATMRTL</sequence>
<evidence type="ECO:0000256" key="2">
    <source>
        <dbReference type="PROSITE-ProRule" id="PRU00335"/>
    </source>
</evidence>
<dbReference type="Gene3D" id="1.10.357.10">
    <property type="entry name" value="Tetracycline Repressor, domain 2"/>
    <property type="match status" value="1"/>
</dbReference>
<keyword evidence="5" id="KW-1185">Reference proteome</keyword>
<evidence type="ECO:0000313" key="4">
    <source>
        <dbReference type="EMBL" id="MCS7482671.1"/>
    </source>
</evidence>
<evidence type="ECO:0000313" key="5">
    <source>
        <dbReference type="Proteomes" id="UP001141259"/>
    </source>
</evidence>
<evidence type="ECO:0000259" key="3">
    <source>
        <dbReference type="PROSITE" id="PS50977"/>
    </source>
</evidence>
<feature type="DNA-binding region" description="H-T-H motif" evidence="2">
    <location>
        <begin position="31"/>
        <end position="50"/>
    </location>
</feature>
<dbReference type="RefSeq" id="WP_259628129.1">
    <property type="nucleotide sequence ID" value="NZ_JANYMP010000025.1"/>
</dbReference>
<dbReference type="AlphaFoldDB" id="A0A9X3AIK8"/>
<dbReference type="InterPro" id="IPR050109">
    <property type="entry name" value="HTH-type_TetR-like_transc_reg"/>
</dbReference>
<feature type="domain" description="HTH tetR-type" evidence="3">
    <location>
        <begin position="8"/>
        <end position="68"/>
    </location>
</feature>
<dbReference type="SUPFAM" id="SSF46689">
    <property type="entry name" value="Homeodomain-like"/>
    <property type="match status" value="1"/>
</dbReference>
<gene>
    <name evidence="4" type="ORF">NZH93_37990</name>
</gene>
<dbReference type="EMBL" id="JANYMP010000025">
    <property type="protein sequence ID" value="MCS7482671.1"/>
    <property type="molecule type" value="Genomic_DNA"/>
</dbReference>
<organism evidence="4 5">
    <name type="scientific">Umezawaea endophytica</name>
    <dbReference type="NCBI Taxonomy" id="1654476"/>
    <lineage>
        <taxon>Bacteria</taxon>
        <taxon>Bacillati</taxon>
        <taxon>Actinomycetota</taxon>
        <taxon>Actinomycetes</taxon>
        <taxon>Pseudonocardiales</taxon>
        <taxon>Pseudonocardiaceae</taxon>
        <taxon>Umezawaea</taxon>
    </lineage>
</organism>
<dbReference type="InterPro" id="IPR009057">
    <property type="entry name" value="Homeodomain-like_sf"/>
</dbReference>
<name>A0A9X3AIK8_9PSEU</name>
<protein>
    <submittedName>
        <fullName evidence="4">TetR/AcrR family transcriptional regulator</fullName>
    </submittedName>
</protein>
<dbReference type="GO" id="GO:0000976">
    <property type="term" value="F:transcription cis-regulatory region binding"/>
    <property type="evidence" value="ECO:0007669"/>
    <property type="project" value="TreeGrafter"/>
</dbReference>
<accession>A0A9X3AIK8</accession>
<keyword evidence="1 2" id="KW-0238">DNA-binding</keyword>
<dbReference type="Pfam" id="PF00440">
    <property type="entry name" value="TetR_N"/>
    <property type="match status" value="1"/>
</dbReference>
<dbReference type="PANTHER" id="PTHR30055:SF209">
    <property type="entry name" value="POSSIBLE TRANSCRIPTIONAL REGULATORY PROTEIN (PROBABLY TETR-FAMILY)"/>
    <property type="match status" value="1"/>
</dbReference>
<dbReference type="Proteomes" id="UP001141259">
    <property type="component" value="Unassembled WGS sequence"/>
</dbReference>
<dbReference type="GO" id="GO:0003700">
    <property type="term" value="F:DNA-binding transcription factor activity"/>
    <property type="evidence" value="ECO:0007669"/>
    <property type="project" value="TreeGrafter"/>
</dbReference>
<dbReference type="PRINTS" id="PR00455">
    <property type="entry name" value="HTHTETR"/>
</dbReference>
<dbReference type="PANTHER" id="PTHR30055">
    <property type="entry name" value="HTH-TYPE TRANSCRIPTIONAL REGULATOR RUTR"/>
    <property type="match status" value="1"/>
</dbReference>
<dbReference type="PROSITE" id="PS50977">
    <property type="entry name" value="HTH_TETR_2"/>
    <property type="match status" value="1"/>
</dbReference>
<reference evidence="4" key="1">
    <citation type="submission" date="2022-08" db="EMBL/GenBank/DDBJ databases">
        <authorList>
            <person name="Tistechok S."/>
            <person name="Samborskyy M."/>
            <person name="Roman I."/>
        </authorList>
    </citation>
    <scope>NUCLEOTIDE SEQUENCE</scope>
    <source>
        <strain evidence="4">DSM 103496</strain>
    </source>
</reference>
<comment type="caution">
    <text evidence="4">The sequence shown here is derived from an EMBL/GenBank/DDBJ whole genome shotgun (WGS) entry which is preliminary data.</text>
</comment>
<dbReference type="InterPro" id="IPR001647">
    <property type="entry name" value="HTH_TetR"/>
</dbReference>